<keyword evidence="5" id="KW-1133">Transmembrane helix</keyword>
<proteinExistence type="inferred from homology"/>
<accession>A0A3B0W2B6</accession>
<reference evidence="6" key="1">
    <citation type="submission" date="2018-06" db="EMBL/GenBank/DDBJ databases">
        <authorList>
            <person name="Zhirakovskaya E."/>
        </authorList>
    </citation>
    <scope>NUCLEOTIDE SEQUENCE</scope>
</reference>
<evidence type="ECO:0000313" key="6">
    <source>
        <dbReference type="EMBL" id="VAW38716.1"/>
    </source>
</evidence>
<evidence type="ECO:0000256" key="1">
    <source>
        <dbReference type="ARBA" id="ARBA00001933"/>
    </source>
</evidence>
<dbReference type="EC" id="2.5.1.48" evidence="6"/>
<dbReference type="EMBL" id="UOEY01000063">
    <property type="protein sequence ID" value="VAW38716.1"/>
    <property type="molecule type" value="Genomic_DNA"/>
</dbReference>
<dbReference type="GO" id="GO:0019346">
    <property type="term" value="P:transsulfuration"/>
    <property type="evidence" value="ECO:0007669"/>
    <property type="project" value="InterPro"/>
</dbReference>
<evidence type="ECO:0000256" key="4">
    <source>
        <dbReference type="ARBA" id="ARBA00022898"/>
    </source>
</evidence>
<dbReference type="InterPro" id="IPR015421">
    <property type="entry name" value="PyrdxlP-dep_Trfase_major"/>
</dbReference>
<dbReference type="InterPro" id="IPR006235">
    <property type="entry name" value="OAc-hSer/O-AcSer_sulfhydrylase"/>
</dbReference>
<sequence>MTGFTTRAVHGAAGGKDIHGALRTPVYDTAAFAHESSLDIQMAFEGKKAAHSYSRISNPTVSDFEQRLRLLAGARGVLALASGMAAISNLVMVIAGAGRNIVTSRYLFGNTLSLFQHTLGSWGLETRFVDMTRPGEVTAAIDSNTCALFLEAITNPQLEVADFTALGAVAAEHQVPMVVDTTMVTPYLFPAAKFGVAVEVLSSTKYISGGATSIGGAIIDTGVFDWRRLPALRAWAGKAGPMALLAALRRETFRNLGACLAPHNAYLQSLGLETLSLRIDRSCENALDLARFLERQPKVVKVNYPGLAESPFHQLARQQFGGRFGGVLTFALADRQSCFTLMDTLGLIRRATNINDNKTLVLHPASTLFCEFSAAAKEEMGVADNLVRLSVGIEDVEDLKVDLLKGLARL</sequence>
<dbReference type="InterPro" id="IPR015424">
    <property type="entry name" value="PyrdxlP-dep_Trfase"/>
</dbReference>
<evidence type="ECO:0000256" key="5">
    <source>
        <dbReference type="SAM" id="Phobius"/>
    </source>
</evidence>
<dbReference type="PANTHER" id="PTHR43797">
    <property type="entry name" value="HOMOCYSTEINE/CYSTEINE SYNTHASE"/>
    <property type="match status" value="1"/>
</dbReference>
<comment type="cofactor">
    <cofactor evidence="1">
        <name>pyridoxal 5'-phosphate</name>
        <dbReference type="ChEBI" id="CHEBI:597326"/>
    </cofactor>
</comment>
<dbReference type="FunFam" id="3.40.640.10:FF:000046">
    <property type="entry name" value="Cystathionine gamma-lyase"/>
    <property type="match status" value="1"/>
</dbReference>
<dbReference type="PIRSF" id="PIRSF001434">
    <property type="entry name" value="CGS"/>
    <property type="match status" value="1"/>
</dbReference>
<organism evidence="6">
    <name type="scientific">hydrothermal vent metagenome</name>
    <dbReference type="NCBI Taxonomy" id="652676"/>
    <lineage>
        <taxon>unclassified sequences</taxon>
        <taxon>metagenomes</taxon>
        <taxon>ecological metagenomes</taxon>
    </lineage>
</organism>
<dbReference type="GO" id="GO:0071269">
    <property type="term" value="P:L-homocysteine biosynthetic process"/>
    <property type="evidence" value="ECO:0007669"/>
    <property type="project" value="TreeGrafter"/>
</dbReference>
<keyword evidence="3 6" id="KW-0808">Transferase</keyword>
<dbReference type="GO" id="GO:0006535">
    <property type="term" value="P:cysteine biosynthetic process from serine"/>
    <property type="evidence" value="ECO:0007669"/>
    <property type="project" value="TreeGrafter"/>
</dbReference>
<keyword evidence="5" id="KW-0812">Transmembrane</keyword>
<dbReference type="GO" id="GO:0003962">
    <property type="term" value="F:cystathionine gamma-synthase activity"/>
    <property type="evidence" value="ECO:0007669"/>
    <property type="project" value="UniProtKB-EC"/>
</dbReference>
<dbReference type="GO" id="GO:0005737">
    <property type="term" value="C:cytoplasm"/>
    <property type="evidence" value="ECO:0007669"/>
    <property type="project" value="TreeGrafter"/>
</dbReference>
<dbReference type="AlphaFoldDB" id="A0A3B0W2B6"/>
<dbReference type="PANTHER" id="PTHR43797:SF2">
    <property type="entry name" value="HOMOCYSTEINE_CYSTEINE SYNTHASE"/>
    <property type="match status" value="1"/>
</dbReference>
<keyword evidence="4" id="KW-0663">Pyridoxal phosphate</keyword>
<dbReference type="Pfam" id="PF01053">
    <property type="entry name" value="Cys_Met_Meta_PP"/>
    <property type="match status" value="1"/>
</dbReference>
<dbReference type="GO" id="GO:0003961">
    <property type="term" value="F:O-acetylhomoserine aminocarboxypropyltransferase activity"/>
    <property type="evidence" value="ECO:0007669"/>
    <property type="project" value="UniProtKB-EC"/>
</dbReference>
<keyword evidence="5" id="KW-0472">Membrane</keyword>
<dbReference type="Gene3D" id="3.90.1150.10">
    <property type="entry name" value="Aspartate Aminotransferase, domain 1"/>
    <property type="match status" value="1"/>
</dbReference>
<gene>
    <name evidence="6" type="ORF">MNBD_DELTA04-111</name>
</gene>
<evidence type="ECO:0000256" key="2">
    <source>
        <dbReference type="ARBA" id="ARBA00009077"/>
    </source>
</evidence>
<dbReference type="Gene3D" id="3.40.640.10">
    <property type="entry name" value="Type I PLP-dependent aspartate aminotransferase-like (Major domain)"/>
    <property type="match status" value="1"/>
</dbReference>
<dbReference type="GO" id="GO:0030170">
    <property type="term" value="F:pyridoxal phosphate binding"/>
    <property type="evidence" value="ECO:0007669"/>
    <property type="project" value="InterPro"/>
</dbReference>
<dbReference type="InterPro" id="IPR015422">
    <property type="entry name" value="PyrdxlP-dep_Trfase_small"/>
</dbReference>
<feature type="transmembrane region" description="Helical" evidence="5">
    <location>
        <begin position="77"/>
        <end position="98"/>
    </location>
</feature>
<dbReference type="SUPFAM" id="SSF53383">
    <property type="entry name" value="PLP-dependent transferases"/>
    <property type="match status" value="1"/>
</dbReference>
<dbReference type="InterPro" id="IPR000277">
    <property type="entry name" value="Cys/Met-Metab_PyrdxlP-dep_enz"/>
</dbReference>
<evidence type="ECO:0000256" key="3">
    <source>
        <dbReference type="ARBA" id="ARBA00022679"/>
    </source>
</evidence>
<dbReference type="GO" id="GO:0004124">
    <property type="term" value="F:cysteine synthase activity"/>
    <property type="evidence" value="ECO:0007669"/>
    <property type="project" value="TreeGrafter"/>
</dbReference>
<name>A0A3B0W2B6_9ZZZZ</name>
<protein>
    <submittedName>
        <fullName evidence="6">O-acetylhomoserine sulfhydrylase / O-succinylhomoserine sulfhydrylase</fullName>
        <ecNumber evidence="6">2.5.1.48</ecNumber>
        <ecNumber evidence="6">2.5.1.49</ecNumber>
    </submittedName>
</protein>
<comment type="similarity">
    <text evidence="2">Belongs to the trans-sulfuration enzymes family.</text>
</comment>
<dbReference type="EC" id="2.5.1.49" evidence="6"/>